<feature type="transmembrane region" description="Helical" evidence="1">
    <location>
        <begin position="16"/>
        <end position="36"/>
    </location>
</feature>
<dbReference type="InterPro" id="IPR027981">
    <property type="entry name" value="DUF4446"/>
</dbReference>
<protein>
    <submittedName>
        <fullName evidence="2">DUF4446 family protein</fullName>
    </submittedName>
</protein>
<gene>
    <name evidence="2" type="ORF">OCV77_07425</name>
</gene>
<dbReference type="RefSeq" id="WP_118798447.1">
    <property type="nucleotide sequence ID" value="NZ_JAOQKJ010000005.1"/>
</dbReference>
<keyword evidence="1" id="KW-0812">Transmembrane</keyword>
<evidence type="ECO:0000313" key="3">
    <source>
        <dbReference type="Proteomes" id="UP001652432"/>
    </source>
</evidence>
<proteinExistence type="predicted"/>
<keyword evidence="1" id="KW-1133">Transmembrane helix</keyword>
<dbReference type="Pfam" id="PF14584">
    <property type="entry name" value="DUF4446"/>
    <property type="match status" value="1"/>
</dbReference>
<comment type="caution">
    <text evidence="2">The sequence shown here is derived from an EMBL/GenBank/DDBJ whole genome shotgun (WGS) entry which is preliminary data.</text>
</comment>
<accession>A0ABT2T235</accession>
<dbReference type="Proteomes" id="UP001652432">
    <property type="component" value="Unassembled WGS sequence"/>
</dbReference>
<evidence type="ECO:0000313" key="2">
    <source>
        <dbReference type="EMBL" id="MCU6744325.1"/>
    </source>
</evidence>
<organism evidence="2 3">
    <name type="scientific">Suilimivivens aceti</name>
    <dbReference type="NCBI Taxonomy" id="2981774"/>
    <lineage>
        <taxon>Bacteria</taxon>
        <taxon>Bacillati</taxon>
        <taxon>Bacillota</taxon>
        <taxon>Clostridia</taxon>
        <taxon>Lachnospirales</taxon>
        <taxon>Lachnospiraceae</taxon>
        <taxon>Suilimivivens</taxon>
    </lineage>
</organism>
<sequence>MNNSFLSSLGLGNLDLGIVITVMLIVIILLIIWNIINMRAISKMKKKYARFMTGKSAKSLEDEISGLFEDNRFLKSSIEKNKKDIHTLYKRMESTFQKIGIIKYDAFNQMGGKLSFSLALLDENNNGFVLNSVHSADGCYSYTKEIINGECAISLGEEEKQALEMAMEKTE</sequence>
<evidence type="ECO:0000256" key="1">
    <source>
        <dbReference type="SAM" id="Phobius"/>
    </source>
</evidence>
<dbReference type="EMBL" id="JAOQKJ010000005">
    <property type="protein sequence ID" value="MCU6744325.1"/>
    <property type="molecule type" value="Genomic_DNA"/>
</dbReference>
<name>A0ABT2T235_9FIRM</name>
<reference evidence="2 3" key="1">
    <citation type="journal article" date="2021" name="ISME Commun">
        <title>Automated analysis of genomic sequences facilitates high-throughput and comprehensive description of bacteria.</title>
        <authorList>
            <person name="Hitch T.C.A."/>
        </authorList>
    </citation>
    <scope>NUCLEOTIDE SEQUENCE [LARGE SCALE GENOMIC DNA]</scope>
    <source>
        <strain evidence="2 3">Sanger_18</strain>
    </source>
</reference>
<keyword evidence="3" id="KW-1185">Reference proteome</keyword>
<keyword evidence="1" id="KW-0472">Membrane</keyword>